<feature type="signal peptide" evidence="1">
    <location>
        <begin position="1"/>
        <end position="19"/>
    </location>
</feature>
<reference evidence="2 3" key="1">
    <citation type="submission" date="2020-08" db="EMBL/GenBank/DDBJ databases">
        <title>Sequencing the genomes of 1000 actinobacteria strains.</title>
        <authorList>
            <person name="Klenk H.-P."/>
        </authorList>
    </citation>
    <scope>NUCLEOTIDE SEQUENCE [LARGE SCALE GENOMIC DNA]</scope>
    <source>
        <strain evidence="2 3">DSM 43149</strain>
    </source>
</reference>
<gene>
    <name evidence="2" type="ORF">BJ971_000518</name>
</gene>
<sequence length="157" mass="16902">MKRWQQALAAVVGLTGLLAATSPPGGGTDEQPMVITSAHAGRRAEPVYLILRGQLSGLYPGAVKQIKVTLVNDSGHPIRLHRLDGWPVTSSRRECRPSPANLRILDYRGRLPVTVAPHTRHTLSGSIPIAMPTGATPKCSNTRFSIFVSGAGSRRHR</sequence>
<name>A0A7W7HSI8_9ACTN</name>
<keyword evidence="1" id="KW-0732">Signal</keyword>
<organism evidence="2 3">
    <name type="scientific">Actinoplanes digitatis</name>
    <dbReference type="NCBI Taxonomy" id="1868"/>
    <lineage>
        <taxon>Bacteria</taxon>
        <taxon>Bacillati</taxon>
        <taxon>Actinomycetota</taxon>
        <taxon>Actinomycetes</taxon>
        <taxon>Micromonosporales</taxon>
        <taxon>Micromonosporaceae</taxon>
        <taxon>Actinoplanes</taxon>
    </lineage>
</organism>
<dbReference type="RefSeq" id="WP_184989399.1">
    <property type="nucleotide sequence ID" value="NZ_BOMK01000050.1"/>
</dbReference>
<evidence type="ECO:0000313" key="2">
    <source>
        <dbReference type="EMBL" id="MBB4759962.1"/>
    </source>
</evidence>
<accession>A0A7W7HSI8</accession>
<dbReference type="Proteomes" id="UP000578112">
    <property type="component" value="Unassembled WGS sequence"/>
</dbReference>
<protein>
    <submittedName>
        <fullName evidence="2">Uncharacterized protein</fullName>
    </submittedName>
</protein>
<keyword evidence="3" id="KW-1185">Reference proteome</keyword>
<dbReference type="AlphaFoldDB" id="A0A7W7HSI8"/>
<evidence type="ECO:0000313" key="3">
    <source>
        <dbReference type="Proteomes" id="UP000578112"/>
    </source>
</evidence>
<dbReference type="EMBL" id="JACHNH010000001">
    <property type="protein sequence ID" value="MBB4759962.1"/>
    <property type="molecule type" value="Genomic_DNA"/>
</dbReference>
<evidence type="ECO:0000256" key="1">
    <source>
        <dbReference type="SAM" id="SignalP"/>
    </source>
</evidence>
<comment type="caution">
    <text evidence="2">The sequence shown here is derived from an EMBL/GenBank/DDBJ whole genome shotgun (WGS) entry which is preliminary data.</text>
</comment>
<proteinExistence type="predicted"/>
<feature type="chain" id="PRO_5038831574" evidence="1">
    <location>
        <begin position="20"/>
        <end position="157"/>
    </location>
</feature>